<evidence type="ECO:0000313" key="2">
    <source>
        <dbReference type="EMBL" id="CBQ70074.1"/>
    </source>
</evidence>
<dbReference type="HOGENOM" id="CLU_1278359_0_0_1"/>
<keyword evidence="3" id="KW-1185">Reference proteome</keyword>
<reference evidence="2 3" key="1">
    <citation type="journal article" date="2010" name="Science">
        <title>Pathogenicity determinants in smut fungi revealed by genome comparison.</title>
        <authorList>
            <person name="Schirawski J."/>
            <person name="Mannhaupt G."/>
            <person name="Muench K."/>
            <person name="Brefort T."/>
            <person name="Schipper K."/>
            <person name="Doehlemann G."/>
            <person name="Di Stasio M."/>
            <person name="Roessel N."/>
            <person name="Mendoza-Mendoza A."/>
            <person name="Pester D."/>
            <person name="Mueller O."/>
            <person name="Winterberg B."/>
            <person name="Meyer E."/>
            <person name="Ghareeb H."/>
            <person name="Wollenberg T."/>
            <person name="Muensterkoetter M."/>
            <person name="Wong P."/>
            <person name="Walter M."/>
            <person name="Stukenbrock E."/>
            <person name="Gueldener U."/>
            <person name="Kahmann R."/>
        </authorList>
    </citation>
    <scope>NUCLEOTIDE SEQUENCE [LARGE SCALE GENOMIC DNA]</scope>
    <source>
        <strain evidence="3">SRZ2</strain>
    </source>
</reference>
<gene>
    <name evidence="2" type="ORF">sr10054</name>
</gene>
<dbReference type="Proteomes" id="UP000008867">
    <property type="component" value="Chromosome 19"/>
</dbReference>
<feature type="signal peptide" evidence="1">
    <location>
        <begin position="1"/>
        <end position="23"/>
    </location>
</feature>
<evidence type="ECO:0000313" key="3">
    <source>
        <dbReference type="Proteomes" id="UP000008867"/>
    </source>
</evidence>
<protein>
    <submittedName>
        <fullName evidence="2">Conserved hypothetical Ustilaginaceae-specific protein</fullName>
    </submittedName>
</protein>
<feature type="chain" id="PRO_5003214768" evidence="1">
    <location>
        <begin position="24"/>
        <end position="216"/>
    </location>
</feature>
<name>E6ZS67_SPORE</name>
<evidence type="ECO:0000256" key="1">
    <source>
        <dbReference type="SAM" id="SignalP"/>
    </source>
</evidence>
<accession>E6ZS67</accession>
<dbReference type="eggNOG" id="ENOG502RDR6">
    <property type="taxonomic scope" value="Eukaryota"/>
</dbReference>
<dbReference type="OrthoDB" id="2546466at2759"/>
<dbReference type="AlphaFoldDB" id="E6ZS67"/>
<dbReference type="EMBL" id="FQ311440">
    <property type="protein sequence ID" value="CBQ70074.1"/>
    <property type="molecule type" value="Genomic_DNA"/>
</dbReference>
<organism evidence="2 3">
    <name type="scientific">Sporisorium reilianum (strain SRZ2)</name>
    <name type="common">Maize head smut fungus</name>
    <dbReference type="NCBI Taxonomy" id="999809"/>
    <lineage>
        <taxon>Eukaryota</taxon>
        <taxon>Fungi</taxon>
        <taxon>Dikarya</taxon>
        <taxon>Basidiomycota</taxon>
        <taxon>Ustilaginomycotina</taxon>
        <taxon>Ustilaginomycetes</taxon>
        <taxon>Ustilaginales</taxon>
        <taxon>Ustilaginaceae</taxon>
        <taxon>Sporisorium</taxon>
    </lineage>
</organism>
<dbReference type="VEuPathDB" id="FungiDB:sr10054"/>
<proteinExistence type="predicted"/>
<keyword evidence="1" id="KW-0732">Signal</keyword>
<sequence>MVGFKALATITILVLSQSLPSNALPSGLSERALPRVDERAPPLTRHLAVQRLRTGDLQTFADLLQREVELLGFDTSVVNPHVRSLRSVPSMASTVRLQMDRFPDRRQFIHLASNGEGSRVYAMPLFIPEFHQFKTTLGDFAGTGDTEGSQRAMVFGVTHPHPTSLTLYRGPTGGEPPKIELYGVLGFRNAATFHSRIELPLRDGRIAKTLRDILRY</sequence>